<organism evidence="3 4">
    <name type="scientific">Campylobacter lari NCTC 11845</name>
    <dbReference type="NCBI Taxonomy" id="1388749"/>
    <lineage>
        <taxon>Bacteria</taxon>
        <taxon>Pseudomonadati</taxon>
        <taxon>Campylobacterota</taxon>
        <taxon>Epsilonproteobacteria</taxon>
        <taxon>Campylobacterales</taxon>
        <taxon>Campylobacteraceae</taxon>
        <taxon>Campylobacter</taxon>
    </lineage>
</organism>
<dbReference type="RefSeq" id="WP_236681651.1">
    <property type="nucleotide sequence ID" value="NZ_CP007775.1"/>
</dbReference>
<evidence type="ECO:0000313" key="3">
    <source>
        <dbReference type="EMBL" id="AJD02358.1"/>
    </source>
</evidence>
<proteinExistence type="inferred from homology"/>
<dbReference type="InterPro" id="IPR002347">
    <property type="entry name" value="SDR_fam"/>
</dbReference>
<dbReference type="InterPro" id="IPR036291">
    <property type="entry name" value="NAD(P)-bd_dom_sf"/>
</dbReference>
<dbReference type="PANTHER" id="PTHR43477">
    <property type="entry name" value="DIHYDROANTICAPSIN 7-DEHYDROGENASE"/>
    <property type="match status" value="1"/>
</dbReference>
<dbReference type="EMBL" id="CP007775">
    <property type="protein sequence ID" value="AJD02358.1"/>
    <property type="molecule type" value="Genomic_DNA"/>
</dbReference>
<dbReference type="InterPro" id="IPR051122">
    <property type="entry name" value="SDR_DHRS6-like"/>
</dbReference>
<dbReference type="GO" id="GO:0016491">
    <property type="term" value="F:oxidoreductase activity"/>
    <property type="evidence" value="ECO:0007669"/>
    <property type="project" value="UniProtKB-KW"/>
</dbReference>
<dbReference type="PANTHER" id="PTHR43477:SF1">
    <property type="entry name" value="DIHYDROANTICAPSIN 7-DEHYDROGENASE"/>
    <property type="match status" value="1"/>
</dbReference>
<dbReference type="HOGENOM" id="CLU_010194_1_0_7"/>
<dbReference type="Pfam" id="PF13561">
    <property type="entry name" value="adh_short_C2"/>
    <property type="match status" value="1"/>
</dbReference>
<dbReference type="SUPFAM" id="SSF51735">
    <property type="entry name" value="NAD(P)-binding Rossmann-fold domains"/>
    <property type="match status" value="1"/>
</dbReference>
<accession>A0A0A8HXC8</accession>
<reference evidence="3 4" key="1">
    <citation type="journal article" date="2014" name="Genome Biol. Evol.">
        <title>Comparative Genomics of the Campylobacter lari Group.</title>
        <authorList>
            <person name="Miller W.G."/>
            <person name="Yee E."/>
            <person name="Chapman M.H."/>
            <person name="Smith T.P."/>
            <person name="Bono J.L."/>
            <person name="Huynh S."/>
            <person name="Parker C.T."/>
            <person name="Vandamme P."/>
            <person name="Luong K."/>
            <person name="Korlach J."/>
        </authorList>
    </citation>
    <scope>NUCLEOTIDE SEQUENCE [LARGE SCALE GENOMIC DNA]</scope>
    <source>
        <strain evidence="4">RM3659</strain>
    </source>
</reference>
<evidence type="ECO:0000256" key="1">
    <source>
        <dbReference type="ARBA" id="ARBA00006484"/>
    </source>
</evidence>
<evidence type="ECO:0000313" key="4">
    <source>
        <dbReference type="Proteomes" id="UP000031130"/>
    </source>
</evidence>
<name>A0A0A8HXC8_CAMLA</name>
<gene>
    <name evidence="3" type="ORF">UPTC3659_1531</name>
</gene>
<dbReference type="CDD" id="cd05233">
    <property type="entry name" value="SDR_c"/>
    <property type="match status" value="1"/>
</dbReference>
<sequence>MIFKENLFKDKSYVITGASSGMGAHAALMLNELGAKIIAIGRDENKLLTQKEQAKNPDDFITISKDLSNFENLDKWTLELAKEHGGFNGCVLSAGMGATMPLSAPNFANFGVKIFNINYFGNLQILKGLSDKRAKSKDGSSFVWVSSAAFKRPGAGLGNYAASKGAVVSAIKSFALEFAPKYRINAICPGLVLTPMINSEKTATGIDYDAIADSIYPLGMGTTNDTSNLICFLLSDASRWFTGQEFLMDGGGSLKF</sequence>
<dbReference type="PRINTS" id="PR00081">
    <property type="entry name" value="GDHRDH"/>
</dbReference>
<dbReference type="KEGG" id="cln:UPTC3659_1531"/>
<dbReference type="Gene3D" id="3.40.50.720">
    <property type="entry name" value="NAD(P)-binding Rossmann-like Domain"/>
    <property type="match status" value="1"/>
</dbReference>
<protein>
    <submittedName>
        <fullName evidence="3">Short chain dehydrogenase/reductase</fullName>
    </submittedName>
</protein>
<comment type="similarity">
    <text evidence="1">Belongs to the short-chain dehydrogenases/reductases (SDR) family.</text>
</comment>
<dbReference type="AlphaFoldDB" id="A0A0A8HXC8"/>
<evidence type="ECO:0000256" key="2">
    <source>
        <dbReference type="ARBA" id="ARBA00023002"/>
    </source>
</evidence>
<dbReference type="Proteomes" id="UP000031130">
    <property type="component" value="Chromosome"/>
</dbReference>
<keyword evidence="2" id="KW-0560">Oxidoreductase</keyword>